<name>E8X2D4_GRATM</name>
<dbReference type="GO" id="GO:0003676">
    <property type="term" value="F:nucleic acid binding"/>
    <property type="evidence" value="ECO:0007669"/>
    <property type="project" value="InterPro"/>
</dbReference>
<organism evidence="4">
    <name type="scientific">Granulicella tundricola (strain ATCC BAA-1859 / DSM 23138 / MP5ACTX9)</name>
    <dbReference type="NCBI Taxonomy" id="1198114"/>
    <lineage>
        <taxon>Bacteria</taxon>
        <taxon>Pseudomonadati</taxon>
        <taxon>Acidobacteriota</taxon>
        <taxon>Terriglobia</taxon>
        <taxon>Terriglobales</taxon>
        <taxon>Acidobacteriaceae</taxon>
        <taxon>Granulicella</taxon>
    </lineage>
</organism>
<accession>E8X2D4</accession>
<dbReference type="PROSITE" id="PS50994">
    <property type="entry name" value="INTEGRASE"/>
    <property type="match status" value="1"/>
</dbReference>
<dbReference type="AlphaFoldDB" id="E8X2D4"/>
<dbReference type="SUPFAM" id="SSF46689">
    <property type="entry name" value="Homeodomain-like"/>
    <property type="match status" value="1"/>
</dbReference>
<dbReference type="InterPro" id="IPR009057">
    <property type="entry name" value="Homeodomain-like_sf"/>
</dbReference>
<feature type="region of interest" description="Disordered" evidence="1">
    <location>
        <begin position="574"/>
        <end position="593"/>
    </location>
</feature>
<dbReference type="Gene3D" id="3.30.420.10">
    <property type="entry name" value="Ribonuclease H-like superfamily/Ribonuclease H"/>
    <property type="match status" value="1"/>
</dbReference>
<dbReference type="PaxDb" id="1198114-AciX9_1000"/>
<evidence type="ECO:0000256" key="1">
    <source>
        <dbReference type="SAM" id="MobiDB-lite"/>
    </source>
</evidence>
<feature type="compositionally biased region" description="Basic and acidic residues" evidence="1">
    <location>
        <begin position="574"/>
        <end position="583"/>
    </location>
</feature>
<dbReference type="HOGENOM" id="CLU_017991_4_0_0"/>
<evidence type="ECO:0000313" key="3">
    <source>
        <dbReference type="EMBL" id="ADW68066.1"/>
    </source>
</evidence>
<dbReference type="RefSeq" id="WP_013579389.1">
    <property type="nucleotide sequence ID" value="NC_015064.1"/>
</dbReference>
<feature type="domain" description="Integrase catalytic" evidence="2">
    <location>
        <begin position="225"/>
        <end position="429"/>
    </location>
</feature>
<proteinExistence type="predicted"/>
<dbReference type="InterPro" id="IPR036397">
    <property type="entry name" value="RNaseH_sf"/>
</dbReference>
<dbReference type="InterPro" id="IPR001584">
    <property type="entry name" value="Integrase_cat-core"/>
</dbReference>
<dbReference type="EMBL" id="CP002480">
    <property type="protein sequence ID" value="ADW68066.1"/>
    <property type="molecule type" value="Genomic_DNA"/>
</dbReference>
<keyword evidence="4" id="KW-1185">Reference proteome</keyword>
<dbReference type="InterPro" id="IPR012337">
    <property type="entry name" value="RNaseH-like_sf"/>
</dbReference>
<dbReference type="OrthoDB" id="104210at2"/>
<dbReference type="eggNOG" id="COG2801">
    <property type="taxonomic scope" value="Bacteria"/>
</dbReference>
<evidence type="ECO:0000259" key="2">
    <source>
        <dbReference type="PROSITE" id="PS50994"/>
    </source>
</evidence>
<dbReference type="KEGG" id="acm:AciX9_1000"/>
<protein>
    <submittedName>
        <fullName evidence="3">Integrase catalytic region</fullName>
    </submittedName>
</protein>
<reference evidence="4" key="1">
    <citation type="submission" date="2011-01" db="EMBL/GenBank/DDBJ databases">
        <title>Complete sequence of chromosome of Acidobacterium sp. MP5ACTX9.</title>
        <authorList>
            <consortium name="US DOE Joint Genome Institute"/>
            <person name="Lucas S."/>
            <person name="Copeland A."/>
            <person name="Lapidus A."/>
            <person name="Cheng J.-F."/>
            <person name="Goodwin L."/>
            <person name="Pitluck S."/>
            <person name="Teshima H."/>
            <person name="Detter J.C."/>
            <person name="Han C."/>
            <person name="Tapia R."/>
            <person name="Land M."/>
            <person name="Hauser L."/>
            <person name="Kyrpides N."/>
            <person name="Ivanova N."/>
            <person name="Ovchinnikova G."/>
            <person name="Pagani I."/>
            <person name="Rawat S.R."/>
            <person name="Mannisto M."/>
            <person name="Haggblom M.M."/>
            <person name="Woyke T."/>
        </authorList>
    </citation>
    <scope>NUCLEOTIDE SEQUENCE [LARGE SCALE GENOMIC DNA]</scope>
    <source>
        <strain evidence="4">MP5ACTX9</strain>
    </source>
</reference>
<evidence type="ECO:0000313" key="4">
    <source>
        <dbReference type="Proteomes" id="UP000000343"/>
    </source>
</evidence>
<dbReference type="SUPFAM" id="SSF53098">
    <property type="entry name" value="Ribonuclease H-like"/>
    <property type="match status" value="1"/>
</dbReference>
<dbReference type="GO" id="GO:0015074">
    <property type="term" value="P:DNA integration"/>
    <property type="evidence" value="ECO:0007669"/>
    <property type="project" value="InterPro"/>
</dbReference>
<dbReference type="Proteomes" id="UP000000343">
    <property type="component" value="Chromosome"/>
</dbReference>
<dbReference type="Gene3D" id="1.10.10.60">
    <property type="entry name" value="Homeodomain-like"/>
    <property type="match status" value="1"/>
</dbReference>
<gene>
    <name evidence="3" type="ordered locus">AciX9_1000</name>
</gene>
<sequence length="623" mass="70609">MTNGRGLRLSSGEEVYFEGRRCEIVAVLDLETAIVELRGDGGRIAVPVASLRSRPSTDGESHIKADLNQVSAEVWAIAETRLDAIRPLLDLPKRTKALVCSRAKELGISYGPLYVWIHRYESTMLLSSLLPLDRSGGRGRTRITPERESLLLETIQSHYLNKQKLTTQNVHRELKNRCFEAGLRPPSVQTVRNRIGRIDAALITKRRQGARAQRSFEPTIGSFPEVAGPYGVIQIDHTMLDVQLVDEQHRKSIGRAYITIAIDVFSRMVAGFYVSLDPTGDLSTGLCLVHAILPKKPWLERLGLDVSWSCHGLMDTIHTDNAKEFRGKTLARAAAEYGITLKRRPVRQPHYGGHIERLIGTTLKQLVHTLPGSTFSNVAEKGEYDSEGNACLTIAETERILTLWFTGSYHQTIHRGILMTPLEKYRLGRLGTEPGGKSAPRLPEDMDRLRIDFMPSIERCILSYGVVIDEVYYWGDILRPWINAPDPHDRKKKRLFLFKRDPRDVSVIQFLDPTTNTFHPISYRNITHPSMSLWELREARKRLKIHGKKTIDEHAIFQAHRSIQAEVKSAAEKTRSARRESARKAVQGNRESLPSPAADLVLAELQSKEFQYDEIPEFEVRER</sequence>
<dbReference type="STRING" id="1198114.AciX9_1000"/>